<reference evidence="1" key="1">
    <citation type="journal article" date="2020" name="Nature">
        <title>Giant virus diversity and host interactions through global metagenomics.</title>
        <authorList>
            <person name="Schulz F."/>
            <person name="Roux S."/>
            <person name="Paez-Espino D."/>
            <person name="Jungbluth S."/>
            <person name="Walsh D.A."/>
            <person name="Denef V.J."/>
            <person name="McMahon K.D."/>
            <person name="Konstantinidis K.T."/>
            <person name="Eloe-Fadrosh E.A."/>
            <person name="Kyrpides N.C."/>
            <person name="Woyke T."/>
        </authorList>
    </citation>
    <scope>NUCLEOTIDE SEQUENCE</scope>
    <source>
        <strain evidence="1">GVMAG-M-3300024510-1</strain>
    </source>
</reference>
<protein>
    <submittedName>
        <fullName evidence="1">Uncharacterized protein</fullName>
    </submittedName>
</protein>
<proteinExistence type="predicted"/>
<accession>A0A6C0IUP3</accession>
<sequence>MEGIRPATLCFHVRFSDGTEQHIVMNTEKPILELCSVYHVPFCEGYQITSRSIHSYKPQVCMIPRVPSDPQLKDDTIQPGQTIGYVRFLPFYYVGKCNPLTSEIHEIHLYRYNQNYYVTVNSAIRILFDCDLISISEDYARKQMSSDESSFLVTHCNTTNMDVLSNMKKLNDIPEKTRSITAIRTDTIDRIIALHGVNIHLQWEARV</sequence>
<organism evidence="1">
    <name type="scientific">viral metagenome</name>
    <dbReference type="NCBI Taxonomy" id="1070528"/>
    <lineage>
        <taxon>unclassified sequences</taxon>
        <taxon>metagenomes</taxon>
        <taxon>organismal metagenomes</taxon>
    </lineage>
</organism>
<name>A0A6C0IUP3_9ZZZZ</name>
<dbReference type="AlphaFoldDB" id="A0A6C0IUP3"/>
<evidence type="ECO:0000313" key="1">
    <source>
        <dbReference type="EMBL" id="QHT97004.1"/>
    </source>
</evidence>
<dbReference type="EMBL" id="MN740271">
    <property type="protein sequence ID" value="QHT97004.1"/>
    <property type="molecule type" value="Genomic_DNA"/>
</dbReference>